<comment type="caution">
    <text evidence="1">The sequence shown here is derived from an EMBL/GenBank/DDBJ whole genome shotgun (WGS) entry which is preliminary data.</text>
</comment>
<name>A0ACB8E2R1_DERSI</name>
<gene>
    <name evidence="1" type="ORF">HPB49_019537</name>
</gene>
<dbReference type="EMBL" id="CM023470">
    <property type="protein sequence ID" value="KAH7980831.1"/>
    <property type="molecule type" value="Genomic_DNA"/>
</dbReference>
<evidence type="ECO:0000313" key="2">
    <source>
        <dbReference type="Proteomes" id="UP000821865"/>
    </source>
</evidence>
<organism evidence="1 2">
    <name type="scientific">Dermacentor silvarum</name>
    <name type="common">Tick</name>
    <dbReference type="NCBI Taxonomy" id="543639"/>
    <lineage>
        <taxon>Eukaryota</taxon>
        <taxon>Metazoa</taxon>
        <taxon>Ecdysozoa</taxon>
        <taxon>Arthropoda</taxon>
        <taxon>Chelicerata</taxon>
        <taxon>Arachnida</taxon>
        <taxon>Acari</taxon>
        <taxon>Parasitiformes</taxon>
        <taxon>Ixodida</taxon>
        <taxon>Ixodoidea</taxon>
        <taxon>Ixodidae</taxon>
        <taxon>Rhipicephalinae</taxon>
        <taxon>Dermacentor</taxon>
    </lineage>
</organism>
<protein>
    <submittedName>
        <fullName evidence="1">Uncharacterized protein</fullName>
    </submittedName>
</protein>
<proteinExistence type="predicted"/>
<accession>A0ACB8E2R1</accession>
<reference evidence="1" key="1">
    <citation type="submission" date="2020-05" db="EMBL/GenBank/DDBJ databases">
        <title>Large-scale comparative analyses of tick genomes elucidate their genetic diversity and vector capacities.</title>
        <authorList>
            <person name="Jia N."/>
            <person name="Wang J."/>
            <person name="Shi W."/>
            <person name="Du L."/>
            <person name="Sun Y."/>
            <person name="Zhan W."/>
            <person name="Jiang J."/>
            <person name="Wang Q."/>
            <person name="Zhang B."/>
            <person name="Ji P."/>
            <person name="Sakyi L.B."/>
            <person name="Cui X."/>
            <person name="Yuan T."/>
            <person name="Jiang B."/>
            <person name="Yang W."/>
            <person name="Lam T.T.-Y."/>
            <person name="Chang Q."/>
            <person name="Ding S."/>
            <person name="Wang X."/>
            <person name="Zhu J."/>
            <person name="Ruan X."/>
            <person name="Zhao L."/>
            <person name="Wei J."/>
            <person name="Que T."/>
            <person name="Du C."/>
            <person name="Cheng J."/>
            <person name="Dai P."/>
            <person name="Han X."/>
            <person name="Huang E."/>
            <person name="Gao Y."/>
            <person name="Liu J."/>
            <person name="Shao H."/>
            <person name="Ye R."/>
            <person name="Li L."/>
            <person name="Wei W."/>
            <person name="Wang X."/>
            <person name="Wang C."/>
            <person name="Yang T."/>
            <person name="Huo Q."/>
            <person name="Li W."/>
            <person name="Guo W."/>
            <person name="Chen H."/>
            <person name="Zhou L."/>
            <person name="Ni X."/>
            <person name="Tian J."/>
            <person name="Zhou Y."/>
            <person name="Sheng Y."/>
            <person name="Liu T."/>
            <person name="Pan Y."/>
            <person name="Xia L."/>
            <person name="Li J."/>
            <person name="Zhao F."/>
            <person name="Cao W."/>
        </authorList>
    </citation>
    <scope>NUCLEOTIDE SEQUENCE</scope>
    <source>
        <strain evidence="1">Dsil-2018</strain>
    </source>
</reference>
<keyword evidence="2" id="KW-1185">Reference proteome</keyword>
<sequence length="720" mass="77318">MADTPAVLPPPGDGFPSAGASTRSDESVFSSDGDRVLRAVDLASRGAGPPAASADQVAEPGRAAAPSLVRSQVDAALTASFHRAVDLQKQITDILFDTNCKVTDHHRSLILGHLRELIQECADVRAVAARQCGHADELCDQLERTRATGAGVSLGVAPTTSPPASYAAVVRGGMPVRGAPGAGGPSPGTVVPPGGAADSVIRRDHAHIMFLTPLVPTATAADDLSAAMKNNVDLVRERIGDISVRKTPRGLTILSDDKGSMDRLKAAIESNVVTNTTMSIRFAQKRKPHVKLTGVDPDVPAVNLIAQLNPRNPNLTVDPSTCSVRTSFKERSGNFTHVLEVDPPTFRSLMARGRVAVGWTSAAVVEDFHVPTCTFCATYGHPRSACPVRQQADRAVCTRCAGDHLATQCTVRVELLVCEREPTMDDAPYFSTGLTRGGLGAFGARSAVRGCAGRYPLSPWSSTHSGPPRLSLNFGEPRFLVRFFTLFLFHTFCLLLGPSLLVPPPFRGANMDHTRDATKLLVEHMTRGGFAFAFVSDPYTCADRIPNMPPTITIFHARLVVAVSCEGPGQSFILLATYAPPHRPLDPILDELAQCFSRFPSRDFILAGEFNAKHPLWGPASSDARGVQLVQFACANELRVLNRPDSPPTFDTPYASSWIDVSLASISLTRAGFAWSVSDSDTLSDHRYIEFSFSGMPGVRKKRLTNFARAQILDSLNRCV</sequence>
<dbReference type="Proteomes" id="UP000821865">
    <property type="component" value="Chromosome 1"/>
</dbReference>
<evidence type="ECO:0000313" key="1">
    <source>
        <dbReference type="EMBL" id="KAH7980831.1"/>
    </source>
</evidence>